<dbReference type="Pfam" id="PF00668">
    <property type="entry name" value="Condensation"/>
    <property type="match status" value="1"/>
</dbReference>
<dbReference type="PANTHER" id="PTHR45527">
    <property type="entry name" value="NONRIBOSOMAL PEPTIDE SYNTHETASE"/>
    <property type="match status" value="1"/>
</dbReference>
<dbReference type="UniPathway" id="UPA00011"/>
<evidence type="ECO:0008006" key="5">
    <source>
        <dbReference type="Google" id="ProtNLM"/>
    </source>
</evidence>
<name>A0A7I7PKU8_9MYCO</name>
<dbReference type="SUPFAM" id="SSF56801">
    <property type="entry name" value="Acetyl-CoA synthetase-like"/>
    <property type="match status" value="1"/>
</dbReference>
<dbReference type="GO" id="GO:0044550">
    <property type="term" value="P:secondary metabolite biosynthetic process"/>
    <property type="evidence" value="ECO:0007669"/>
    <property type="project" value="TreeGrafter"/>
</dbReference>
<feature type="domain" description="Condensation" evidence="2">
    <location>
        <begin position="6"/>
        <end position="115"/>
    </location>
</feature>
<sequence>MALNEINRATGHGQLFDTVFAYENYPIDTAALTGDHSLAITEIRSREYNHYPLTMQATPGKELGFRFEYDTDVFDAATVQTLTERLQRMLVAMTDDPTRALSSLDLLDESERARLDAVGNRAVLSAPAATPVSVPVLFGEWVVGAPGAVAVSSEGYSLTYRELDEASNRLAHMLVRQGAGLGQCVGLLVSRSVEAVVAMLAVLKSGAAYVPIDPGLPAARLGFVLSDAAPVAVITNAELAGRLDGHEVAVVDIDDPAIDAQPGTALPAPGAEAIAYVIYTSGTTGCPRGGGHHGNVTQLLGSLDAGLPVAGCGRSVIRWRLTFRCGRSLCAAARWPGGGGARCGGRCAR</sequence>
<dbReference type="InterPro" id="IPR001242">
    <property type="entry name" value="Condensation_dom"/>
</dbReference>
<gene>
    <name evidence="3" type="ORF">MNVI_45760</name>
</gene>
<evidence type="ECO:0000259" key="2">
    <source>
        <dbReference type="Pfam" id="PF00668"/>
    </source>
</evidence>
<dbReference type="AlphaFoldDB" id="A0A7I7PKU8"/>
<dbReference type="Gene3D" id="3.40.50.980">
    <property type="match status" value="2"/>
</dbReference>
<dbReference type="GO" id="GO:0003824">
    <property type="term" value="F:catalytic activity"/>
    <property type="evidence" value="ECO:0007669"/>
    <property type="project" value="InterPro"/>
</dbReference>
<dbReference type="GO" id="GO:0008610">
    <property type="term" value="P:lipid biosynthetic process"/>
    <property type="evidence" value="ECO:0007669"/>
    <property type="project" value="UniProtKB-ARBA"/>
</dbReference>
<dbReference type="Proteomes" id="UP000466894">
    <property type="component" value="Chromosome"/>
</dbReference>
<dbReference type="PANTHER" id="PTHR45527:SF1">
    <property type="entry name" value="FATTY ACID SYNTHASE"/>
    <property type="match status" value="1"/>
</dbReference>
<dbReference type="InterPro" id="IPR020845">
    <property type="entry name" value="AMP-binding_CS"/>
</dbReference>
<dbReference type="EMBL" id="AP022583">
    <property type="protein sequence ID" value="BBY09258.1"/>
    <property type="molecule type" value="Genomic_DNA"/>
</dbReference>
<accession>A0A7I7PKU8</accession>
<evidence type="ECO:0000313" key="3">
    <source>
        <dbReference type="EMBL" id="BBY09258.1"/>
    </source>
</evidence>
<dbReference type="PROSITE" id="PS00455">
    <property type="entry name" value="AMP_BINDING"/>
    <property type="match status" value="1"/>
</dbReference>
<proteinExistence type="predicted"/>
<dbReference type="GO" id="GO:0043041">
    <property type="term" value="P:amino acid activation for nonribosomal peptide biosynthetic process"/>
    <property type="evidence" value="ECO:0007669"/>
    <property type="project" value="TreeGrafter"/>
</dbReference>
<dbReference type="SUPFAM" id="SSF52777">
    <property type="entry name" value="CoA-dependent acyltransferases"/>
    <property type="match status" value="1"/>
</dbReference>
<protein>
    <recommendedName>
        <fullName evidence="5">Phenyloxazoline synthase MbtB</fullName>
    </recommendedName>
</protein>
<dbReference type="KEGG" id="mnv:MNVI_45760"/>
<dbReference type="Gene3D" id="3.30.559.10">
    <property type="entry name" value="Chloramphenicol acetyltransferase-like domain"/>
    <property type="match status" value="1"/>
</dbReference>
<dbReference type="Pfam" id="PF00501">
    <property type="entry name" value="AMP-binding"/>
    <property type="match status" value="1"/>
</dbReference>
<evidence type="ECO:0000259" key="1">
    <source>
        <dbReference type="Pfam" id="PF00501"/>
    </source>
</evidence>
<dbReference type="FunFam" id="3.40.50.980:FF:000001">
    <property type="entry name" value="Non-ribosomal peptide synthetase"/>
    <property type="match status" value="1"/>
</dbReference>
<dbReference type="InterPro" id="IPR023213">
    <property type="entry name" value="CAT-like_dom_sf"/>
</dbReference>
<reference evidence="3 4" key="1">
    <citation type="journal article" date="2019" name="Emerg. Microbes Infect.">
        <title>Comprehensive subspecies identification of 175 nontuberculous mycobacteria species based on 7547 genomic profiles.</title>
        <authorList>
            <person name="Matsumoto Y."/>
            <person name="Kinjo T."/>
            <person name="Motooka D."/>
            <person name="Nabeya D."/>
            <person name="Jung N."/>
            <person name="Uechi K."/>
            <person name="Horii T."/>
            <person name="Iida T."/>
            <person name="Fujita J."/>
            <person name="Nakamura S."/>
        </authorList>
    </citation>
    <scope>NUCLEOTIDE SEQUENCE [LARGE SCALE GENOMIC DNA]</scope>
    <source>
        <strain evidence="3 4">JCM 16367</strain>
    </source>
</reference>
<dbReference type="Gene3D" id="3.30.559.30">
    <property type="entry name" value="Nonribosomal peptide synthetase, condensation domain"/>
    <property type="match status" value="1"/>
</dbReference>
<evidence type="ECO:0000313" key="4">
    <source>
        <dbReference type="Proteomes" id="UP000466894"/>
    </source>
</evidence>
<dbReference type="InterPro" id="IPR000873">
    <property type="entry name" value="AMP-dep_synth/lig_dom"/>
</dbReference>
<dbReference type="GO" id="GO:0031177">
    <property type="term" value="F:phosphopantetheine binding"/>
    <property type="evidence" value="ECO:0007669"/>
    <property type="project" value="TreeGrafter"/>
</dbReference>
<feature type="domain" description="AMP-dependent synthetase/ligase" evidence="1">
    <location>
        <begin position="140"/>
        <end position="290"/>
    </location>
</feature>
<organism evidence="3 4">
    <name type="scientific">Mycobacterium noviomagense</name>
    <dbReference type="NCBI Taxonomy" id="459858"/>
    <lineage>
        <taxon>Bacteria</taxon>
        <taxon>Bacillati</taxon>
        <taxon>Actinomycetota</taxon>
        <taxon>Actinomycetes</taxon>
        <taxon>Mycobacteriales</taxon>
        <taxon>Mycobacteriaceae</taxon>
        <taxon>Mycobacterium</taxon>
    </lineage>
</organism>
<dbReference type="GO" id="GO:0005737">
    <property type="term" value="C:cytoplasm"/>
    <property type="evidence" value="ECO:0007669"/>
    <property type="project" value="TreeGrafter"/>
</dbReference>